<dbReference type="WBParaSite" id="sdigi.contig228.g6389.t1">
    <property type="protein sequence ID" value="sdigi.contig228.g6389.t1"/>
    <property type="gene ID" value="sdigi.contig228.g6389"/>
</dbReference>
<proteinExistence type="predicted"/>
<sequence length="68" mass="7853">MEYKDKKEYDRGPLELAVWCMVVSVVRSILPGEGWSMDGWINGWDESGLDERRVQIMESGKSGGIWCW</sequence>
<accession>A0A915PQ28</accession>
<protein>
    <submittedName>
        <fullName evidence="2">Uncharacterized protein</fullName>
    </submittedName>
</protein>
<dbReference type="AlphaFoldDB" id="A0A915PQ28"/>
<reference evidence="2" key="1">
    <citation type="submission" date="2022-11" db="UniProtKB">
        <authorList>
            <consortium name="WormBaseParasite"/>
        </authorList>
    </citation>
    <scope>IDENTIFICATION</scope>
</reference>
<evidence type="ECO:0000313" key="1">
    <source>
        <dbReference type="Proteomes" id="UP000887581"/>
    </source>
</evidence>
<organism evidence="1 2">
    <name type="scientific">Setaria digitata</name>
    <dbReference type="NCBI Taxonomy" id="48799"/>
    <lineage>
        <taxon>Eukaryota</taxon>
        <taxon>Metazoa</taxon>
        <taxon>Ecdysozoa</taxon>
        <taxon>Nematoda</taxon>
        <taxon>Chromadorea</taxon>
        <taxon>Rhabditida</taxon>
        <taxon>Spirurina</taxon>
        <taxon>Spiruromorpha</taxon>
        <taxon>Filarioidea</taxon>
        <taxon>Setariidae</taxon>
        <taxon>Setaria</taxon>
    </lineage>
</organism>
<evidence type="ECO:0000313" key="2">
    <source>
        <dbReference type="WBParaSite" id="sdigi.contig228.g6389.t1"/>
    </source>
</evidence>
<name>A0A915PQ28_9BILA</name>
<dbReference type="Proteomes" id="UP000887581">
    <property type="component" value="Unplaced"/>
</dbReference>
<keyword evidence="1" id="KW-1185">Reference proteome</keyword>